<keyword evidence="1" id="KW-1133">Transmembrane helix</keyword>
<feature type="transmembrane region" description="Helical" evidence="1">
    <location>
        <begin position="219"/>
        <end position="243"/>
    </location>
</feature>
<accession>A0ABS3DH16</accession>
<evidence type="ECO:0000313" key="2">
    <source>
        <dbReference type="EMBL" id="MBN8230605.1"/>
    </source>
</evidence>
<feature type="transmembrane region" description="Helical" evidence="1">
    <location>
        <begin position="110"/>
        <end position="130"/>
    </location>
</feature>
<dbReference type="EMBL" id="JAFIMU010000007">
    <property type="protein sequence ID" value="MBN8230605.1"/>
    <property type="molecule type" value="Genomic_DNA"/>
</dbReference>
<reference evidence="2 3" key="1">
    <citation type="submission" date="2021-02" db="EMBL/GenBank/DDBJ databases">
        <title>De Novo genome assembly of isolated myxobacteria.</title>
        <authorList>
            <person name="Stevens D.C."/>
        </authorList>
    </citation>
    <scope>NUCLEOTIDE SEQUENCE [LARGE SCALE GENOMIC DNA]</scope>
    <source>
        <strain evidence="2 3">ATCC 29039</strain>
    </source>
</reference>
<organism evidence="2 3">
    <name type="scientific">Corallococcus macrosporus</name>
    <dbReference type="NCBI Taxonomy" id="35"/>
    <lineage>
        <taxon>Bacteria</taxon>
        <taxon>Pseudomonadati</taxon>
        <taxon>Myxococcota</taxon>
        <taxon>Myxococcia</taxon>
        <taxon>Myxococcales</taxon>
        <taxon>Cystobacterineae</taxon>
        <taxon>Myxococcaceae</taxon>
        <taxon>Corallococcus</taxon>
    </lineage>
</organism>
<sequence>MRMSDVDFGRAMGASCALHPGREATGTCARCGNFTCDACSLNGTSPRCPTCRERSGATFPLDRETWTFSKLWDVCWAAFQREWGMLSLAVLIYLGAAFGAQFLINVAAGIGAAMDSVVVTVVLGLVGFVAQQLVQGLVQLGLLRVCFDVLQGGRVDLARLFSQMHKAVPYTLTMLLVFAIVLVPLFILGALGVLAATATGLLSGLDLGADPNPTQVFDALVPLMGVMVLAFVVLVVPLTYLFLPLYLVQPELTYDDVPPSPVEVLRRSWVAARGERLSIMGVGLVAGAVIVAGFFVCCVGMLPGMALGQLLIAGLYLSLRAPRDEAAESFPG</sequence>
<keyword evidence="3" id="KW-1185">Reference proteome</keyword>
<name>A0ABS3DH16_9BACT</name>
<feature type="transmembrane region" description="Helical" evidence="1">
    <location>
        <begin position="277"/>
        <end position="296"/>
    </location>
</feature>
<keyword evidence="1" id="KW-0812">Transmembrane</keyword>
<feature type="transmembrane region" description="Helical" evidence="1">
    <location>
        <begin position="83"/>
        <end position="104"/>
    </location>
</feature>
<dbReference type="RefSeq" id="WP_207054353.1">
    <property type="nucleotide sequence ID" value="NZ_JAFIMU010000007.1"/>
</dbReference>
<evidence type="ECO:0000313" key="3">
    <source>
        <dbReference type="Proteomes" id="UP000664052"/>
    </source>
</evidence>
<protein>
    <submittedName>
        <fullName evidence="2">Uncharacterized protein</fullName>
    </submittedName>
</protein>
<gene>
    <name evidence="2" type="ORF">JYK02_24120</name>
</gene>
<dbReference type="Proteomes" id="UP000664052">
    <property type="component" value="Unassembled WGS sequence"/>
</dbReference>
<feature type="transmembrane region" description="Helical" evidence="1">
    <location>
        <begin position="172"/>
        <end position="199"/>
    </location>
</feature>
<comment type="caution">
    <text evidence="2">The sequence shown here is derived from an EMBL/GenBank/DDBJ whole genome shotgun (WGS) entry which is preliminary data.</text>
</comment>
<keyword evidence="1" id="KW-0472">Membrane</keyword>
<evidence type="ECO:0000256" key="1">
    <source>
        <dbReference type="SAM" id="Phobius"/>
    </source>
</evidence>
<proteinExistence type="predicted"/>